<organism evidence="2 3">
    <name type="scientific">Candidatus Galacturonatibacter soehngenii</name>
    <dbReference type="NCBI Taxonomy" id="2307010"/>
    <lineage>
        <taxon>Bacteria</taxon>
        <taxon>Bacillati</taxon>
        <taxon>Bacillota</taxon>
        <taxon>Clostridia</taxon>
        <taxon>Lachnospirales</taxon>
        <taxon>Lachnospiraceae</taxon>
        <taxon>Candidatus Galacturonatibacter</taxon>
    </lineage>
</organism>
<dbReference type="EMBL" id="WAGX01000004">
    <property type="protein sequence ID" value="KAB1439874.1"/>
    <property type="molecule type" value="Genomic_DNA"/>
</dbReference>
<feature type="transmembrane region" description="Helical" evidence="1">
    <location>
        <begin position="62"/>
        <end position="88"/>
    </location>
</feature>
<accession>A0A7V7QMF2</accession>
<protein>
    <submittedName>
        <fullName evidence="2">Uncharacterized protein</fullName>
    </submittedName>
</protein>
<gene>
    <name evidence="2" type="ORF">F7O84_05685</name>
</gene>
<feature type="transmembrane region" description="Helical" evidence="1">
    <location>
        <begin position="12"/>
        <end position="30"/>
    </location>
</feature>
<dbReference type="AlphaFoldDB" id="A0A7V7QMF2"/>
<proteinExistence type="predicted"/>
<keyword evidence="1" id="KW-0812">Transmembrane</keyword>
<reference evidence="2 3" key="2">
    <citation type="submission" date="2020-02" db="EMBL/GenBank/DDBJ databases">
        <title>Candidatus Galacturonibacter soehngenii shows hetero-acetogenic catabolism of galacturonic acid but lacks a canonical carbon monoxide dehydrogenase/acetyl-CoA synthase complex.</title>
        <authorList>
            <person name="Diender M."/>
            <person name="Stouten G.R."/>
            <person name="Petersen J.F."/>
            <person name="Nielsen P.H."/>
            <person name="Dueholm M.S."/>
            <person name="Pronk J.T."/>
            <person name="Van Loosdrecht M.C.M."/>
        </authorList>
    </citation>
    <scope>NUCLEOTIDE SEQUENCE [LARGE SCALE GENOMIC DNA]</scope>
    <source>
        <strain evidence="2">GalUA</strain>
    </source>
</reference>
<name>A0A7V7QMF2_9FIRM</name>
<evidence type="ECO:0000256" key="1">
    <source>
        <dbReference type="SAM" id="Phobius"/>
    </source>
</evidence>
<dbReference type="RefSeq" id="WP_151142858.1">
    <property type="nucleotide sequence ID" value="NZ_WAGX01000004.1"/>
</dbReference>
<keyword evidence="1" id="KW-1133">Transmembrane helix</keyword>
<reference evidence="2 3" key="1">
    <citation type="submission" date="2019-09" db="EMBL/GenBank/DDBJ databases">
        <authorList>
            <person name="Valk L.C."/>
        </authorList>
    </citation>
    <scope>NUCLEOTIDE SEQUENCE [LARGE SCALE GENOMIC DNA]</scope>
    <source>
        <strain evidence="2">GalUA</strain>
    </source>
</reference>
<evidence type="ECO:0000313" key="2">
    <source>
        <dbReference type="EMBL" id="KAB1439874.1"/>
    </source>
</evidence>
<sequence>MNVNSSKKSFMALVLCAALILVLSFSYLYIFSNSNHHCSKHECPVCEQIQIAEHIIEQVKNAIITIAVLCMTVFFICHLLDMTYVLLVKDSLVKRKVRLNN</sequence>
<keyword evidence="3" id="KW-1185">Reference proteome</keyword>
<dbReference type="Proteomes" id="UP000461768">
    <property type="component" value="Unassembled WGS sequence"/>
</dbReference>
<evidence type="ECO:0000313" key="3">
    <source>
        <dbReference type="Proteomes" id="UP000461768"/>
    </source>
</evidence>
<dbReference type="OrthoDB" id="1863318at2"/>
<keyword evidence="1" id="KW-0472">Membrane</keyword>
<comment type="caution">
    <text evidence="2">The sequence shown here is derived from an EMBL/GenBank/DDBJ whole genome shotgun (WGS) entry which is preliminary data.</text>
</comment>